<dbReference type="InterPro" id="IPR036034">
    <property type="entry name" value="PDZ_sf"/>
</dbReference>
<dbReference type="SMART" id="SM00245">
    <property type="entry name" value="TSPc"/>
    <property type="match status" value="1"/>
</dbReference>
<dbReference type="GO" id="GO:0030288">
    <property type="term" value="C:outer membrane-bounded periplasmic space"/>
    <property type="evidence" value="ECO:0007669"/>
    <property type="project" value="TreeGrafter"/>
</dbReference>
<evidence type="ECO:0000313" key="7">
    <source>
        <dbReference type="EMBL" id="ACL47201.1"/>
    </source>
</evidence>
<comment type="similarity">
    <text evidence="1 5">Belongs to the peptidase S41A family.</text>
</comment>
<protein>
    <submittedName>
        <fullName evidence="7">Carboxyl-terminal protease</fullName>
        <ecNumber evidence="7">3.4.21.102</ecNumber>
    </submittedName>
</protein>
<dbReference type="InterPro" id="IPR001478">
    <property type="entry name" value="PDZ"/>
</dbReference>
<dbReference type="GO" id="GO:0006508">
    <property type="term" value="P:proteolysis"/>
    <property type="evidence" value="ECO:0007669"/>
    <property type="project" value="UniProtKB-KW"/>
</dbReference>
<keyword evidence="4 5" id="KW-0720">Serine protease</keyword>
<dbReference type="InterPro" id="IPR005151">
    <property type="entry name" value="Tail-specific_protease"/>
</dbReference>
<organism evidence="7">
    <name type="scientific">Cyanothece sp. (strain PCC 7425 / ATCC 29141)</name>
    <dbReference type="NCBI Taxonomy" id="395961"/>
    <lineage>
        <taxon>Bacteria</taxon>
        <taxon>Bacillati</taxon>
        <taxon>Cyanobacteriota</taxon>
        <taxon>Cyanophyceae</taxon>
        <taxon>Gomontiellales</taxon>
        <taxon>Cyanothecaceae</taxon>
        <taxon>Cyanothece</taxon>
    </lineage>
</organism>
<dbReference type="AlphaFoldDB" id="B8HN74"/>
<dbReference type="InterPro" id="IPR029045">
    <property type="entry name" value="ClpP/crotonase-like_dom_sf"/>
</dbReference>
<gene>
    <name evidence="7" type="ordered locus">Cyan7425_4901</name>
</gene>
<name>B8HN74_CYAP4</name>
<evidence type="ECO:0000256" key="3">
    <source>
        <dbReference type="ARBA" id="ARBA00022801"/>
    </source>
</evidence>
<evidence type="ECO:0000256" key="5">
    <source>
        <dbReference type="RuleBase" id="RU004404"/>
    </source>
</evidence>
<sequence>MLLVNCAALVVLPSEPGRTGQLKDSPKVLVDEVWQFVNQYYVDPKFNRLDWQTLRSSLLSRTYTSPAAAYEVIRSTLARLNDPYTRFLDPQEYGQLLRQTTGEPQDLGLELNLVGKNLQVSRITINSPAAKAGVQVGDRLLSINGRSTDQMSLERAERLLKSGGGGLLVLTLSRPGKNPFSVEIGLEAPVDNTVVYQVKSVVGASIGYIRLTGFNAKSAEHMASAIAALKKQRVQGFVLDLRNNPGGLLEPGLKIARMWLSRGVIVQILEREGKTKPILADNSALTDLPLVVLVNQESASASEILAGALQDNQRATVIGTRTFGKALVQAVHELTDGSAIVVTVAHYYTPRGTDISQKGITPDVLLPEDTVQELELRVNPQLLATPRDNRFTRALEVLAGKIRTPLTSSP</sequence>
<dbReference type="Gene3D" id="2.30.42.10">
    <property type="match status" value="1"/>
</dbReference>
<dbReference type="KEGG" id="cyn:Cyan7425_4901"/>
<dbReference type="Pfam" id="PF03572">
    <property type="entry name" value="Peptidase_S41"/>
    <property type="match status" value="1"/>
</dbReference>
<dbReference type="eggNOG" id="COG0793">
    <property type="taxonomic scope" value="Bacteria"/>
</dbReference>
<dbReference type="Pfam" id="PF17820">
    <property type="entry name" value="PDZ_6"/>
    <property type="match status" value="1"/>
</dbReference>
<reference evidence="7" key="1">
    <citation type="submission" date="2009-01" db="EMBL/GenBank/DDBJ databases">
        <title>Complete sequence of chromosome Cyanothece sp. PCC 7425.</title>
        <authorList>
            <consortium name="US DOE Joint Genome Institute"/>
            <person name="Lucas S."/>
            <person name="Copeland A."/>
            <person name="Lapidus A."/>
            <person name="Glavina del Rio T."/>
            <person name="Dalin E."/>
            <person name="Tice H."/>
            <person name="Bruce D."/>
            <person name="Goodwin L."/>
            <person name="Pitluck S."/>
            <person name="Sims D."/>
            <person name="Meineke L."/>
            <person name="Brettin T."/>
            <person name="Detter J.C."/>
            <person name="Han C."/>
            <person name="Larimer F."/>
            <person name="Land M."/>
            <person name="Hauser L."/>
            <person name="Kyrpides N."/>
            <person name="Ovchinnikova G."/>
            <person name="Liberton M."/>
            <person name="Stoeckel J."/>
            <person name="Banerjee A."/>
            <person name="Singh A."/>
            <person name="Page L."/>
            <person name="Sato H."/>
            <person name="Zhao L."/>
            <person name="Sherman L."/>
            <person name="Pakrasi H."/>
            <person name="Richardson P."/>
        </authorList>
    </citation>
    <scope>NUCLEOTIDE SEQUENCE</scope>
    <source>
        <strain evidence="7">PCC 7425</strain>
    </source>
</reference>
<dbReference type="SUPFAM" id="SSF50156">
    <property type="entry name" value="PDZ domain-like"/>
    <property type="match status" value="1"/>
</dbReference>
<dbReference type="SMART" id="SM00228">
    <property type="entry name" value="PDZ"/>
    <property type="match status" value="1"/>
</dbReference>
<dbReference type="EC" id="3.4.21.102" evidence="7"/>
<keyword evidence="2 5" id="KW-0645">Protease</keyword>
<dbReference type="HOGENOM" id="CLU_017295_0_0_3"/>
<dbReference type="Gene3D" id="3.90.226.10">
    <property type="entry name" value="2-enoyl-CoA Hydratase, Chain A, domain 1"/>
    <property type="match status" value="1"/>
</dbReference>
<dbReference type="GO" id="GO:0004252">
    <property type="term" value="F:serine-type endopeptidase activity"/>
    <property type="evidence" value="ECO:0007669"/>
    <property type="project" value="UniProtKB-EC"/>
</dbReference>
<proteinExistence type="inferred from homology"/>
<dbReference type="NCBIfam" id="TIGR00225">
    <property type="entry name" value="prc"/>
    <property type="match status" value="1"/>
</dbReference>
<dbReference type="EMBL" id="CP001344">
    <property type="protein sequence ID" value="ACL47201.1"/>
    <property type="molecule type" value="Genomic_DNA"/>
</dbReference>
<evidence type="ECO:0000256" key="2">
    <source>
        <dbReference type="ARBA" id="ARBA00022670"/>
    </source>
</evidence>
<dbReference type="PANTHER" id="PTHR32060">
    <property type="entry name" value="TAIL-SPECIFIC PROTEASE"/>
    <property type="match status" value="1"/>
</dbReference>
<feature type="domain" description="PDZ" evidence="6">
    <location>
        <begin position="93"/>
        <end position="175"/>
    </location>
</feature>
<dbReference type="GO" id="GO:0007165">
    <property type="term" value="P:signal transduction"/>
    <property type="evidence" value="ECO:0007669"/>
    <property type="project" value="TreeGrafter"/>
</dbReference>
<dbReference type="InterPro" id="IPR041489">
    <property type="entry name" value="PDZ_6"/>
</dbReference>
<dbReference type="PANTHER" id="PTHR32060:SF30">
    <property type="entry name" value="CARBOXY-TERMINAL PROCESSING PROTEASE CTPA"/>
    <property type="match status" value="1"/>
</dbReference>
<dbReference type="CDD" id="cd07560">
    <property type="entry name" value="Peptidase_S41_CPP"/>
    <property type="match status" value="1"/>
</dbReference>
<evidence type="ECO:0000256" key="1">
    <source>
        <dbReference type="ARBA" id="ARBA00009179"/>
    </source>
</evidence>
<evidence type="ECO:0000256" key="4">
    <source>
        <dbReference type="ARBA" id="ARBA00022825"/>
    </source>
</evidence>
<dbReference type="STRING" id="395961.Cyan7425_4901"/>
<dbReference type="InterPro" id="IPR004447">
    <property type="entry name" value="Peptidase_S41A"/>
</dbReference>
<dbReference type="Gene3D" id="3.30.750.44">
    <property type="match status" value="1"/>
</dbReference>
<evidence type="ECO:0000259" key="6">
    <source>
        <dbReference type="PROSITE" id="PS50106"/>
    </source>
</evidence>
<keyword evidence="3 5" id="KW-0378">Hydrolase</keyword>
<dbReference type="SUPFAM" id="SSF52096">
    <property type="entry name" value="ClpP/crotonase"/>
    <property type="match status" value="1"/>
</dbReference>
<dbReference type="PROSITE" id="PS50106">
    <property type="entry name" value="PDZ"/>
    <property type="match status" value="1"/>
</dbReference>
<accession>B8HN74</accession>